<evidence type="ECO:0000259" key="5">
    <source>
        <dbReference type="Pfam" id="PF18052"/>
    </source>
</evidence>
<dbReference type="Gene3D" id="1.10.8.430">
    <property type="entry name" value="Helical domain of apoptotic protease-activating factors"/>
    <property type="match status" value="1"/>
</dbReference>
<evidence type="ECO:0000259" key="7">
    <source>
        <dbReference type="Pfam" id="PF23598"/>
    </source>
</evidence>
<gene>
    <name evidence="8" type="ORF">GH714_006552</name>
</gene>
<protein>
    <recommendedName>
        <fullName evidence="10">NB-ARC domain-containing protein</fullName>
    </recommendedName>
</protein>
<dbReference type="InterPro" id="IPR055414">
    <property type="entry name" value="LRR_R13L4/SHOC2-like"/>
</dbReference>
<evidence type="ECO:0000259" key="6">
    <source>
        <dbReference type="Pfam" id="PF23559"/>
    </source>
</evidence>
<evidence type="ECO:0000256" key="1">
    <source>
        <dbReference type="ARBA" id="ARBA00022737"/>
    </source>
</evidence>
<keyword evidence="2" id="KW-0547">Nucleotide-binding</keyword>
<feature type="domain" description="Disease resistance N-terminal" evidence="5">
    <location>
        <begin position="77"/>
        <end position="151"/>
    </location>
</feature>
<name>A0A6A6NC05_HEVBR</name>
<feature type="domain" description="Disease resistance R13L4/SHOC-2-like LRR" evidence="7">
    <location>
        <begin position="626"/>
        <end position="939"/>
    </location>
</feature>
<evidence type="ECO:0000256" key="2">
    <source>
        <dbReference type="ARBA" id="ARBA00022741"/>
    </source>
</evidence>
<dbReference type="Gene3D" id="3.40.50.300">
    <property type="entry name" value="P-loop containing nucleotide triphosphate hydrolases"/>
    <property type="match status" value="1"/>
</dbReference>
<organism evidence="8 9">
    <name type="scientific">Hevea brasiliensis</name>
    <name type="common">Para rubber tree</name>
    <name type="synonym">Siphonia brasiliensis</name>
    <dbReference type="NCBI Taxonomy" id="3981"/>
    <lineage>
        <taxon>Eukaryota</taxon>
        <taxon>Viridiplantae</taxon>
        <taxon>Streptophyta</taxon>
        <taxon>Embryophyta</taxon>
        <taxon>Tracheophyta</taxon>
        <taxon>Spermatophyta</taxon>
        <taxon>Magnoliopsida</taxon>
        <taxon>eudicotyledons</taxon>
        <taxon>Gunneridae</taxon>
        <taxon>Pentapetalae</taxon>
        <taxon>rosids</taxon>
        <taxon>fabids</taxon>
        <taxon>Malpighiales</taxon>
        <taxon>Euphorbiaceae</taxon>
        <taxon>Crotonoideae</taxon>
        <taxon>Micrandreae</taxon>
        <taxon>Hevea</taxon>
    </lineage>
</organism>
<feature type="domain" description="NB-ARC" evidence="4">
    <location>
        <begin position="225"/>
        <end position="394"/>
    </location>
</feature>
<dbReference type="Pfam" id="PF23598">
    <property type="entry name" value="LRR_14"/>
    <property type="match status" value="1"/>
</dbReference>
<dbReference type="Gene3D" id="1.10.10.10">
    <property type="entry name" value="Winged helix-like DNA-binding domain superfamily/Winged helix DNA-binding domain"/>
    <property type="match status" value="1"/>
</dbReference>
<comment type="caution">
    <text evidence="8">The sequence shown here is derived from an EMBL/GenBank/DDBJ whole genome shotgun (WGS) entry which is preliminary data.</text>
</comment>
<dbReference type="EMBL" id="JAAGAX010000002">
    <property type="protein sequence ID" value="KAF2322093.1"/>
    <property type="molecule type" value="Genomic_DNA"/>
</dbReference>
<dbReference type="Gene3D" id="3.80.10.10">
    <property type="entry name" value="Ribonuclease Inhibitor"/>
    <property type="match status" value="2"/>
</dbReference>
<keyword evidence="9" id="KW-1185">Reference proteome</keyword>
<dbReference type="InterPro" id="IPR032675">
    <property type="entry name" value="LRR_dom_sf"/>
</dbReference>
<reference evidence="8 9" key="1">
    <citation type="journal article" date="2020" name="Mol. Plant">
        <title>The Chromosome-Based Rubber Tree Genome Provides New Insights into Spurge Genome Evolution and Rubber Biosynthesis.</title>
        <authorList>
            <person name="Liu J."/>
            <person name="Shi C."/>
            <person name="Shi C.C."/>
            <person name="Li W."/>
            <person name="Zhang Q.J."/>
            <person name="Zhang Y."/>
            <person name="Li K."/>
            <person name="Lu H.F."/>
            <person name="Shi C."/>
            <person name="Zhu S.T."/>
            <person name="Xiao Z.Y."/>
            <person name="Nan H."/>
            <person name="Yue Y."/>
            <person name="Zhu X.G."/>
            <person name="Wu Y."/>
            <person name="Hong X.N."/>
            <person name="Fan G.Y."/>
            <person name="Tong Y."/>
            <person name="Zhang D."/>
            <person name="Mao C.L."/>
            <person name="Liu Y.L."/>
            <person name="Hao S.J."/>
            <person name="Liu W.Q."/>
            <person name="Lv M.Q."/>
            <person name="Zhang H.B."/>
            <person name="Liu Y."/>
            <person name="Hu-Tang G.R."/>
            <person name="Wang J.P."/>
            <person name="Wang J.H."/>
            <person name="Sun Y.H."/>
            <person name="Ni S.B."/>
            <person name="Chen W.B."/>
            <person name="Zhang X.C."/>
            <person name="Jiao Y.N."/>
            <person name="Eichler E.E."/>
            <person name="Li G.H."/>
            <person name="Liu X."/>
            <person name="Gao L.Z."/>
        </authorList>
    </citation>
    <scope>NUCLEOTIDE SEQUENCE [LARGE SCALE GENOMIC DNA]</scope>
    <source>
        <strain evidence="9">cv. GT1</strain>
        <tissue evidence="8">Leaf</tissue>
    </source>
</reference>
<dbReference type="GO" id="GO:0043531">
    <property type="term" value="F:ADP binding"/>
    <property type="evidence" value="ECO:0007669"/>
    <property type="project" value="InterPro"/>
</dbReference>
<keyword evidence="3" id="KW-0611">Plant defense</keyword>
<dbReference type="InterPro" id="IPR041118">
    <property type="entry name" value="Rx_N"/>
</dbReference>
<dbReference type="SUPFAM" id="SSF52058">
    <property type="entry name" value="L domain-like"/>
    <property type="match status" value="1"/>
</dbReference>
<evidence type="ECO:0008006" key="10">
    <source>
        <dbReference type="Google" id="ProtNLM"/>
    </source>
</evidence>
<evidence type="ECO:0000313" key="8">
    <source>
        <dbReference type="EMBL" id="KAF2322093.1"/>
    </source>
</evidence>
<dbReference type="Pfam" id="PF00931">
    <property type="entry name" value="NB-ARC"/>
    <property type="match status" value="1"/>
</dbReference>
<dbReference type="PRINTS" id="PR00364">
    <property type="entry name" value="DISEASERSIST"/>
</dbReference>
<dbReference type="Gene3D" id="1.20.5.4130">
    <property type="match status" value="1"/>
</dbReference>
<accession>A0A6A6NC05</accession>
<dbReference type="InterPro" id="IPR027417">
    <property type="entry name" value="P-loop_NTPase"/>
</dbReference>
<dbReference type="PANTHER" id="PTHR23155">
    <property type="entry name" value="DISEASE RESISTANCE PROTEIN RP"/>
    <property type="match status" value="1"/>
</dbReference>
<dbReference type="InterPro" id="IPR036388">
    <property type="entry name" value="WH-like_DNA-bd_sf"/>
</dbReference>
<dbReference type="InterPro" id="IPR044974">
    <property type="entry name" value="Disease_R_plants"/>
</dbReference>
<evidence type="ECO:0000256" key="3">
    <source>
        <dbReference type="ARBA" id="ARBA00022821"/>
    </source>
</evidence>
<dbReference type="InterPro" id="IPR058922">
    <property type="entry name" value="WHD_DRP"/>
</dbReference>
<dbReference type="InterPro" id="IPR042197">
    <property type="entry name" value="Apaf_helical"/>
</dbReference>
<dbReference type="SUPFAM" id="SSF52540">
    <property type="entry name" value="P-loop containing nucleoside triphosphate hydrolases"/>
    <property type="match status" value="1"/>
</dbReference>
<dbReference type="InterPro" id="IPR002182">
    <property type="entry name" value="NB-ARC"/>
</dbReference>
<dbReference type="PANTHER" id="PTHR23155:SF955">
    <property type="entry name" value="AAA+ ATPASE DOMAIN-CONTAINING PROTEIN"/>
    <property type="match status" value="1"/>
</dbReference>
<sequence length="970" mass="111931">MLSFLCVLAFVPLPMCFFYILALVDLLDDYRLRKRVEQIKINIEAYDAFFKSGLWYDSFGLYEVGVGYSVISPVIGLFEALATRNELRPTVRRQARRLRDEFKSLQDFLKHVEQLKELSEAGMAWMEELCDVCRSAENFVGLFLQRMKNEKRGPLQNLVWAPQNFISQHKLLQQMARMNDKILDISNRGYEAIPSLLSWSNYENLHQREEPPPRDADQLDMVSFDEDVDAVMPQLLKDDPRCITISIVGVGGIGKTCLAKLIYDSQAIADHFPYRIWVSEKREVEIMKKILGFDDSSGLYYDHRNETKESYAFRLRQMVNAFFADKKHLIVVNNSYPSQFWRVMGSAFSEISNGTRILFSVRRLNRAPPVTDTNLIYRLHLRSDDESWALFKHELNISIASKLESNLKEIILRKCGGLPKVIVKLGELVSQRDPTPEELSRMLDQLNQNEGPWSEVLEDINKYLPLYLRRCLFYFGLFPPDYKIPARRLIGLWVAEGLGRQQGDEKTPEYVVEECLRELVNHNMLQVTQKKLNGKIKTCRLPEAVRVHWFAKAQQANFLQGHTNITSVIRRLADHVDENDAIFDHIHGNDTASLYPCYSDVVSFLSFDTREGSKAGEVIGKFLDRCISSNCFHFLWVLDLENVYKPKLPKAIGQLTRLKYLGLRSTYLEILPEFIDKLINLQTLDLKRAHICTLPNIIWNMLKLRHLFLDESFRSTFVWEGGRSPMDLQTLWGIFVDEDSLVRNALDTLLTITKLGLICKISRPFQKTAMSEQLDVVANWVQNLKNLRSLMLKSFDELNQPWDLHLESLSSHVDLTSIYLTGKLKNQHLVSEFPQNLVELTLSASGLAEDPMQILDKLPNLQILILMSKSFTGKKMFCSFGGFPKLEVLKFKKLEPLEEWNVEKGALPSLKSLEIDECRNLMMLPDGLRHVRTLRQLKITKLPVLSSRIKGNQGEDWNKIAHGCHVLIED</sequence>
<proteinExistence type="predicted"/>
<evidence type="ECO:0000259" key="4">
    <source>
        <dbReference type="Pfam" id="PF00931"/>
    </source>
</evidence>
<dbReference type="GO" id="GO:0098542">
    <property type="term" value="P:defense response to other organism"/>
    <property type="evidence" value="ECO:0007669"/>
    <property type="project" value="TreeGrafter"/>
</dbReference>
<dbReference type="Pfam" id="PF23559">
    <property type="entry name" value="WHD_DRP"/>
    <property type="match status" value="1"/>
</dbReference>
<dbReference type="AlphaFoldDB" id="A0A6A6NC05"/>
<dbReference type="Pfam" id="PF18052">
    <property type="entry name" value="Rx_N"/>
    <property type="match status" value="1"/>
</dbReference>
<keyword evidence="1" id="KW-0677">Repeat</keyword>
<evidence type="ECO:0000313" key="9">
    <source>
        <dbReference type="Proteomes" id="UP000467840"/>
    </source>
</evidence>
<dbReference type="Proteomes" id="UP000467840">
    <property type="component" value="Chromosome 11"/>
</dbReference>
<feature type="domain" description="Disease resistance protein winged helix" evidence="6">
    <location>
        <begin position="477"/>
        <end position="542"/>
    </location>
</feature>